<dbReference type="PANTHER" id="PTHR43764">
    <property type="entry name" value="MOLYBDENUM COFACTOR BIOSYNTHESIS"/>
    <property type="match status" value="1"/>
</dbReference>
<keyword evidence="2" id="KW-0501">Molybdenum cofactor biosynthesis</keyword>
<protein>
    <recommendedName>
        <fullName evidence="3">MoaB/Mog domain-containing protein</fullName>
    </recommendedName>
</protein>
<comment type="caution">
    <text evidence="4">The sequence shown here is derived from an EMBL/GenBank/DDBJ whole genome shotgun (WGS) entry which is preliminary data.</text>
</comment>
<feature type="domain" description="MoaB/Mog" evidence="3">
    <location>
        <begin position="371"/>
        <end position="539"/>
    </location>
</feature>
<accession>A0ABD3PEU8</accession>
<dbReference type="InterPro" id="IPR051920">
    <property type="entry name" value="MPT_Adenylyltrnsfr/MoaC-Rel"/>
</dbReference>
<dbReference type="AlphaFoldDB" id="A0ABD3PEU8"/>
<reference evidence="4 5" key="1">
    <citation type="submission" date="2024-10" db="EMBL/GenBank/DDBJ databases">
        <title>Updated reference genomes for cyclostephanoid diatoms.</title>
        <authorList>
            <person name="Roberts W.R."/>
            <person name="Alverson A.J."/>
        </authorList>
    </citation>
    <scope>NUCLEOTIDE SEQUENCE [LARGE SCALE GENOMIC DNA]</scope>
    <source>
        <strain evidence="4 5">AJA276-08</strain>
    </source>
</reference>
<dbReference type="PANTHER" id="PTHR43764:SF1">
    <property type="entry name" value="MOLYBDOPTERIN MOLYBDOTRANSFERASE"/>
    <property type="match status" value="1"/>
</dbReference>
<organism evidence="4 5">
    <name type="scientific">Stephanodiscus triporus</name>
    <dbReference type="NCBI Taxonomy" id="2934178"/>
    <lineage>
        <taxon>Eukaryota</taxon>
        <taxon>Sar</taxon>
        <taxon>Stramenopiles</taxon>
        <taxon>Ochrophyta</taxon>
        <taxon>Bacillariophyta</taxon>
        <taxon>Coscinodiscophyceae</taxon>
        <taxon>Thalassiosirophycidae</taxon>
        <taxon>Stephanodiscales</taxon>
        <taxon>Stephanodiscaceae</taxon>
        <taxon>Stephanodiscus</taxon>
    </lineage>
</organism>
<dbReference type="SUPFAM" id="SSF158757">
    <property type="entry name" value="SMc04008-like"/>
    <property type="match status" value="2"/>
</dbReference>
<dbReference type="InterPro" id="IPR001453">
    <property type="entry name" value="MoaB/Mog_dom"/>
</dbReference>
<gene>
    <name evidence="4" type="ORF">ACHAW5_007750</name>
</gene>
<dbReference type="Pfam" id="PF06844">
    <property type="entry name" value="DUF1244"/>
    <property type="match status" value="4"/>
</dbReference>
<evidence type="ECO:0000313" key="4">
    <source>
        <dbReference type="EMBL" id="KAL3786620.1"/>
    </source>
</evidence>
<dbReference type="InterPro" id="IPR036425">
    <property type="entry name" value="MoaB/Mog-like_dom_sf"/>
</dbReference>
<dbReference type="SUPFAM" id="SSF53218">
    <property type="entry name" value="Molybdenum cofactor biosynthesis proteins"/>
    <property type="match status" value="1"/>
</dbReference>
<keyword evidence="5" id="KW-1185">Reference proteome</keyword>
<proteinExistence type="predicted"/>
<dbReference type="InterPro" id="IPR023163">
    <property type="entry name" value="SMc04008-like_domain"/>
</dbReference>
<evidence type="ECO:0000313" key="5">
    <source>
        <dbReference type="Proteomes" id="UP001530315"/>
    </source>
</evidence>
<evidence type="ECO:0000256" key="2">
    <source>
        <dbReference type="ARBA" id="ARBA00023150"/>
    </source>
</evidence>
<comment type="pathway">
    <text evidence="1">Cofactor biosynthesis; molybdopterin biosynthesis.</text>
</comment>
<dbReference type="Gene3D" id="1.10.3340.10">
    <property type="entry name" value="SMc04008-like"/>
    <property type="match status" value="2"/>
</dbReference>
<name>A0ABD3PEU8_9STRA</name>
<sequence>MSPNSSSPFAFSSMSVVENESENAPTDLIMEQMAAGAFGALCEHLRHLSDRVQNIDLMTVGGFCRNCLAKWMVIEARKLSEDLRVDRVSASVFAGSEEACILTVNTLYSFGYEEAAKEVYGCTYTEWKERHQKMATEEQVRRYEESSKLHATHESNLLERKSAGVSGQLSERVMIRLRAGAFLSLCHHLRNRSDEVQNIELMTIGGFCRNCLAKWLVLQARKISDRIGADDVAVSYFFDQRKRTIDSLDSFGYDEAAQYVYGCTYPEWKKLYQKKATDDQMERYRRSKGIHAMHDDDWLATRSSKEGAYPAQHIPSKAQVCTAARPSSLLSDVCCQDVESLVATTTGVTQSIDFSHRMPSPPKGDLVLKIGILTVSDRAFANAYETGDLSGPAVESTVIAIIKQMSTAFQDQNISISHIEKTIVPDEIPKITDVLMLWSGKMTNSDRSSEERCDLVFTTGGTGFAARDVTPEATNLVLDRQCFGLMSWAGMELTLQQPLATLSRASAGTSRDTLIINLPGNPAGAAQVVELLLPLLLHAVKDLRSVVDGVNTSY</sequence>
<dbReference type="Gene3D" id="3.40.980.10">
    <property type="entry name" value="MoaB/Mog-like domain"/>
    <property type="match status" value="1"/>
</dbReference>
<dbReference type="EMBL" id="JALLAZ020000818">
    <property type="protein sequence ID" value="KAL3786620.1"/>
    <property type="molecule type" value="Genomic_DNA"/>
</dbReference>
<dbReference type="SMART" id="SM00852">
    <property type="entry name" value="MoCF_biosynth"/>
    <property type="match status" value="1"/>
</dbReference>
<dbReference type="CDD" id="cd00886">
    <property type="entry name" value="MogA_MoaB"/>
    <property type="match status" value="1"/>
</dbReference>
<dbReference type="Pfam" id="PF00994">
    <property type="entry name" value="MoCF_biosynth"/>
    <property type="match status" value="1"/>
</dbReference>
<dbReference type="GO" id="GO:0006777">
    <property type="term" value="P:Mo-molybdopterin cofactor biosynthetic process"/>
    <property type="evidence" value="ECO:0007669"/>
    <property type="project" value="UniProtKB-KW"/>
</dbReference>
<dbReference type="InterPro" id="IPR036810">
    <property type="entry name" value="SMc04008-like_sf"/>
</dbReference>
<evidence type="ECO:0000259" key="3">
    <source>
        <dbReference type="SMART" id="SM00852"/>
    </source>
</evidence>
<evidence type="ECO:0000256" key="1">
    <source>
        <dbReference type="ARBA" id="ARBA00005046"/>
    </source>
</evidence>
<dbReference type="Proteomes" id="UP001530315">
    <property type="component" value="Unassembled WGS sequence"/>
</dbReference>